<dbReference type="AlphaFoldDB" id="A0A8C7XI67"/>
<dbReference type="Pfam" id="PF15410">
    <property type="entry name" value="PH_9"/>
    <property type="match status" value="1"/>
</dbReference>
<evidence type="ECO:0000256" key="7">
    <source>
        <dbReference type="SAM" id="MobiDB-lite"/>
    </source>
</evidence>
<dbReference type="Gene3D" id="2.30.29.30">
    <property type="entry name" value="Pleckstrin-homology domain (PH domain)/Phosphotyrosine-binding domain (PTB)"/>
    <property type="match status" value="1"/>
</dbReference>
<dbReference type="CDD" id="cd13295">
    <property type="entry name" value="PH_EFA6"/>
    <property type="match status" value="1"/>
</dbReference>
<dbReference type="PRINTS" id="PR00683">
    <property type="entry name" value="SPECTRINPH"/>
</dbReference>
<evidence type="ECO:0008006" key="12">
    <source>
        <dbReference type="Google" id="ProtNLM"/>
    </source>
</evidence>
<feature type="compositionally biased region" description="Acidic residues" evidence="7">
    <location>
        <begin position="42"/>
        <end position="59"/>
    </location>
</feature>
<feature type="region of interest" description="Disordered" evidence="7">
    <location>
        <begin position="432"/>
        <end position="452"/>
    </location>
</feature>
<dbReference type="InterPro" id="IPR011993">
    <property type="entry name" value="PH-like_dom_sf"/>
</dbReference>
<dbReference type="Gene3D" id="1.10.1000.11">
    <property type="entry name" value="Arf Nucleotide-binding Site Opener,domain 2"/>
    <property type="match status" value="1"/>
</dbReference>
<feature type="region of interest" description="Disordered" evidence="7">
    <location>
        <begin position="193"/>
        <end position="228"/>
    </location>
</feature>
<dbReference type="Proteomes" id="UP000694383">
    <property type="component" value="Unplaced"/>
</dbReference>
<dbReference type="GO" id="GO:0005085">
    <property type="term" value="F:guanyl-nucleotide exchange factor activity"/>
    <property type="evidence" value="ECO:0007669"/>
    <property type="project" value="InterPro"/>
</dbReference>
<dbReference type="InterPro" id="IPR041681">
    <property type="entry name" value="PH_9"/>
</dbReference>
<keyword evidence="11" id="KW-1185">Reference proteome</keyword>
<keyword evidence="5" id="KW-0472">Membrane</keyword>
<dbReference type="InterPro" id="IPR035999">
    <property type="entry name" value="Sec7_dom_sf"/>
</dbReference>
<sequence length="755" mass="84865">MRAESEAPEEADSAFGSNRSVLESSSFTPSNASPKPHSVEREENEDEEEEGEEEEEEEGVASWASVRMLGDRRRQRATKEEEEVFSLSLEATSETHGGLKSPISVGSPRRPSESNLDSFSRHFESIMESHRAKGTSYSSLDSVDLLTSGSTSVFTFDLPTLTPEIQVSPGLPGLLIWVAFAPRQHELCLQERSQQEEDKNFQEGKMRQKEEEGKERTKPGGEETGNEEEEWLELLYPQDDVAQRLALGGSDEALANGLKPDLQAAKRLAKRLYNLDGFRKSDVARHLGKNNEFSQLVAEEYLSCFNFKGLTIDQALRLFLSHFALMGETQERERVLAHFSRRYKHCNPESLSTEDSIHTLTCAIMLLNTDLHGNNVGKRMSCTQFISNLEGLNDGKDFPKELLKILYTSIKTEKLQWTIDEEELRKSISELAESRTDSASHTMKRLGSGGNPMVGVAQQADGELYMSGFLVRKVHADPDGKRTARGKRGWKSFYAMLKGLVLYLQKDEYRTERELTEEDVKNAVSVHHSLAMRAVDYSKRPNVFYLRTADWRVFLFQAPNAEQMQSWITRINVVAAMFSAPPFPAAIGSQKRFSRPLLPGSGTKLSQEEQAKFHENRFRAVSSELLELTPATPDRKAKGRELEEQKLRKEYLEFEKTRYGTYAMLLRAKLSSGAEGLQAFESQLFDEGGLQRAHSSPTLPQEAGNKEKTRGTKTSKSLKVTSSSRSEGGTGEGRRKNGSQRVEIQKQSSKQEEAA</sequence>
<dbReference type="CDD" id="cd00171">
    <property type="entry name" value="Sec7"/>
    <property type="match status" value="1"/>
</dbReference>
<dbReference type="FunFam" id="1.10.1000.11:FF:000004">
    <property type="entry name" value="PH and SEC7 domain-containing protein 2"/>
    <property type="match status" value="1"/>
</dbReference>
<dbReference type="FunFam" id="2.30.29.30:FF:000054">
    <property type="entry name" value="PH and SEC7 domain-containing protein 3"/>
    <property type="match status" value="1"/>
</dbReference>
<dbReference type="SMART" id="SM00233">
    <property type="entry name" value="PH"/>
    <property type="match status" value="1"/>
</dbReference>
<feature type="compositionally biased region" description="Basic and acidic residues" evidence="7">
    <location>
        <begin position="193"/>
        <end position="221"/>
    </location>
</feature>
<keyword evidence="2" id="KW-1003">Cell membrane</keyword>
<comment type="subcellular location">
    <subcellularLocation>
        <location evidence="1">Cell projection</location>
        <location evidence="1">Ruffle membrane</location>
    </subcellularLocation>
</comment>
<evidence type="ECO:0000313" key="11">
    <source>
        <dbReference type="Proteomes" id="UP000694383"/>
    </source>
</evidence>
<dbReference type="PROSITE" id="PS50190">
    <property type="entry name" value="SEC7"/>
    <property type="match status" value="1"/>
</dbReference>
<dbReference type="GO" id="GO:0005543">
    <property type="term" value="F:phospholipid binding"/>
    <property type="evidence" value="ECO:0007669"/>
    <property type="project" value="InterPro"/>
</dbReference>
<dbReference type="Ensembl" id="ENSOSIT00000014656.1">
    <property type="protein sequence ID" value="ENSOSIP00000013851.1"/>
    <property type="gene ID" value="ENSOSIG00000002201.1"/>
</dbReference>
<dbReference type="SUPFAM" id="SSF48425">
    <property type="entry name" value="Sec7 domain"/>
    <property type="match status" value="1"/>
</dbReference>
<keyword evidence="6" id="KW-0966">Cell projection</keyword>
<keyword evidence="4" id="KW-0175">Coiled coil</keyword>
<feature type="compositionally biased region" description="Acidic residues" evidence="7">
    <location>
        <begin position="1"/>
        <end position="12"/>
    </location>
</feature>
<name>A0A8C7XI67_9TELE</name>
<evidence type="ECO:0000313" key="10">
    <source>
        <dbReference type="Ensembl" id="ENSOSIP00000013851.1"/>
    </source>
</evidence>
<feature type="domain" description="PH" evidence="8">
    <location>
        <begin position="463"/>
        <end position="576"/>
    </location>
</feature>
<feature type="compositionally biased region" description="Polar residues" evidence="7">
    <location>
        <begin position="15"/>
        <end position="33"/>
    </location>
</feature>
<dbReference type="GeneTree" id="ENSGT00940000155061"/>
<feature type="domain" description="SEC7" evidence="9">
    <location>
        <begin position="206"/>
        <end position="413"/>
    </location>
</feature>
<dbReference type="GO" id="GO:0032587">
    <property type="term" value="C:ruffle membrane"/>
    <property type="evidence" value="ECO:0007669"/>
    <property type="project" value="UniProtKB-SubCell"/>
</dbReference>
<reference evidence="10" key="2">
    <citation type="submission" date="2025-09" db="UniProtKB">
        <authorList>
            <consortium name="Ensembl"/>
        </authorList>
    </citation>
    <scope>IDENTIFICATION</scope>
</reference>
<evidence type="ECO:0000256" key="2">
    <source>
        <dbReference type="ARBA" id="ARBA00022475"/>
    </source>
</evidence>
<evidence type="ECO:0000259" key="9">
    <source>
        <dbReference type="PROSITE" id="PS50190"/>
    </source>
</evidence>
<reference evidence="10" key="1">
    <citation type="submission" date="2025-08" db="UniProtKB">
        <authorList>
            <consortium name="Ensembl"/>
        </authorList>
    </citation>
    <scope>IDENTIFICATION</scope>
</reference>
<dbReference type="InterPro" id="IPR023394">
    <property type="entry name" value="Sec7_C_sf"/>
</dbReference>
<accession>A0A8C7XI67</accession>
<evidence type="ECO:0000256" key="3">
    <source>
        <dbReference type="ARBA" id="ARBA00022553"/>
    </source>
</evidence>
<dbReference type="PANTHER" id="PTHR10663:SF334">
    <property type="entry name" value="PH AND SEC7 DOMAIN-CONTAINING PROTEIN 1"/>
    <property type="match status" value="1"/>
</dbReference>
<evidence type="ECO:0000256" key="1">
    <source>
        <dbReference type="ARBA" id="ARBA00004632"/>
    </source>
</evidence>
<feature type="region of interest" description="Disordered" evidence="7">
    <location>
        <begin position="1"/>
        <end position="116"/>
    </location>
</feature>
<feature type="compositionally biased region" description="Low complexity" evidence="7">
    <location>
        <begin position="712"/>
        <end position="727"/>
    </location>
</feature>
<evidence type="ECO:0000256" key="4">
    <source>
        <dbReference type="ARBA" id="ARBA00023054"/>
    </source>
</evidence>
<feature type="region of interest" description="Disordered" evidence="7">
    <location>
        <begin position="691"/>
        <end position="755"/>
    </location>
</feature>
<dbReference type="InterPro" id="IPR001605">
    <property type="entry name" value="PH_dom-spectrin-type"/>
</dbReference>
<dbReference type="Pfam" id="PF01369">
    <property type="entry name" value="Sec7"/>
    <property type="match status" value="1"/>
</dbReference>
<protein>
    <recommendedName>
        <fullName evidence="12">PH and SEC7 domain-containing protein 1</fullName>
    </recommendedName>
</protein>
<evidence type="ECO:0000256" key="5">
    <source>
        <dbReference type="ARBA" id="ARBA00023136"/>
    </source>
</evidence>
<dbReference type="InterPro" id="IPR000904">
    <property type="entry name" value="Sec7_dom"/>
</dbReference>
<organism evidence="10 11">
    <name type="scientific">Oryzias sinensis</name>
    <name type="common">Chinese medaka</name>
    <dbReference type="NCBI Taxonomy" id="183150"/>
    <lineage>
        <taxon>Eukaryota</taxon>
        <taxon>Metazoa</taxon>
        <taxon>Chordata</taxon>
        <taxon>Craniata</taxon>
        <taxon>Vertebrata</taxon>
        <taxon>Euteleostomi</taxon>
        <taxon>Actinopterygii</taxon>
        <taxon>Neopterygii</taxon>
        <taxon>Teleostei</taxon>
        <taxon>Neoteleostei</taxon>
        <taxon>Acanthomorphata</taxon>
        <taxon>Ovalentaria</taxon>
        <taxon>Atherinomorphae</taxon>
        <taxon>Beloniformes</taxon>
        <taxon>Adrianichthyidae</taxon>
        <taxon>Oryziinae</taxon>
        <taxon>Oryzias</taxon>
    </lineage>
</organism>
<proteinExistence type="predicted"/>
<dbReference type="SUPFAM" id="SSF50729">
    <property type="entry name" value="PH domain-like"/>
    <property type="match status" value="1"/>
</dbReference>
<dbReference type="InterPro" id="IPR001849">
    <property type="entry name" value="PH_domain"/>
</dbReference>
<evidence type="ECO:0000259" key="8">
    <source>
        <dbReference type="PROSITE" id="PS50003"/>
    </source>
</evidence>
<keyword evidence="3" id="KW-0597">Phosphoprotein</keyword>
<dbReference type="PANTHER" id="PTHR10663">
    <property type="entry name" value="GUANYL-NUCLEOTIDE EXCHANGE FACTOR"/>
    <property type="match status" value="1"/>
</dbReference>
<dbReference type="GO" id="GO:0032012">
    <property type="term" value="P:regulation of ARF protein signal transduction"/>
    <property type="evidence" value="ECO:0007669"/>
    <property type="project" value="InterPro"/>
</dbReference>
<feature type="compositionally biased region" description="Polar residues" evidence="7">
    <location>
        <begin position="739"/>
        <end position="748"/>
    </location>
</feature>
<dbReference type="PROSITE" id="PS50003">
    <property type="entry name" value="PH_DOMAIN"/>
    <property type="match status" value="1"/>
</dbReference>
<dbReference type="SMART" id="SM00222">
    <property type="entry name" value="Sec7"/>
    <property type="match status" value="1"/>
</dbReference>
<evidence type="ECO:0000256" key="6">
    <source>
        <dbReference type="ARBA" id="ARBA00023273"/>
    </source>
</evidence>